<evidence type="ECO:0000256" key="7">
    <source>
        <dbReference type="PIRSR" id="PIRSR606710-2"/>
    </source>
</evidence>
<organism evidence="10 11">
    <name type="scientific">Sphingobacterium corticibacterium</name>
    <dbReference type="NCBI Taxonomy" id="2484746"/>
    <lineage>
        <taxon>Bacteria</taxon>
        <taxon>Pseudomonadati</taxon>
        <taxon>Bacteroidota</taxon>
        <taxon>Sphingobacteriia</taxon>
        <taxon>Sphingobacteriales</taxon>
        <taxon>Sphingobacteriaceae</taxon>
        <taxon>Sphingobacterium</taxon>
    </lineage>
</organism>
<dbReference type="EMBL" id="SGIT01000001">
    <property type="protein sequence ID" value="RZF61561.1"/>
    <property type="molecule type" value="Genomic_DNA"/>
</dbReference>
<sequence length="333" mass="37933">MNKKQNNIYCLLLSGLLLLSCHNNQNSANGQGNKENIYSVAKEEEMLNAIPLADPFILYHDHVYYAYGTSSDKGFEVFLSDDLHEWKKHPEMLLKKEDSFGGKWFWAPEVYYNEAKGKFYLFYSAEEHICVATSNSPLGPFRQEIKKPMLAEKGIDSSLFIDDDGTPYLYFVRFTNGNVIWVAELEDDWETIKEETLTMCIEASTEGWEATLGRVTEGASVLKRDGLYYMLYSGNDFRSSDYGVGYATSSSPRGPWQKSDKNPILQNPQKGLTGTGHGAYFQDQEGAYKYVFHAHHDTTTVHPRFMHIANLSIEDKAITIDENSIWSPKTNKE</sequence>
<evidence type="ECO:0000313" key="11">
    <source>
        <dbReference type="Proteomes" id="UP000292855"/>
    </source>
</evidence>
<feature type="signal peptide" evidence="9">
    <location>
        <begin position="1"/>
        <end position="28"/>
    </location>
</feature>
<dbReference type="Gene3D" id="2.115.10.20">
    <property type="entry name" value="Glycosyl hydrolase domain, family 43"/>
    <property type="match status" value="1"/>
</dbReference>
<feature type="active site" description="Proton donor" evidence="6">
    <location>
        <position position="217"/>
    </location>
</feature>
<feature type="active site" description="Proton acceptor" evidence="6">
    <location>
        <position position="54"/>
    </location>
</feature>
<dbReference type="CDD" id="cd08991">
    <property type="entry name" value="GH43_HoAraf43-like"/>
    <property type="match status" value="1"/>
</dbReference>
<evidence type="ECO:0000256" key="4">
    <source>
        <dbReference type="ARBA" id="ARBA00023277"/>
    </source>
</evidence>
<accession>A0A4Q6XNR7</accession>
<dbReference type="SUPFAM" id="SSF75005">
    <property type="entry name" value="Arabinanase/levansucrase/invertase"/>
    <property type="match status" value="1"/>
</dbReference>
<dbReference type="GO" id="GO:0045493">
    <property type="term" value="P:xylan catabolic process"/>
    <property type="evidence" value="ECO:0007669"/>
    <property type="project" value="UniProtKB-KW"/>
</dbReference>
<comment type="similarity">
    <text evidence="1 8">Belongs to the glycosyl hydrolase 43 family.</text>
</comment>
<evidence type="ECO:0000256" key="6">
    <source>
        <dbReference type="PIRSR" id="PIRSR606710-1"/>
    </source>
</evidence>
<comment type="caution">
    <text evidence="10">The sequence shown here is derived from an EMBL/GenBank/DDBJ whole genome shotgun (WGS) entry which is preliminary data.</text>
</comment>
<dbReference type="AlphaFoldDB" id="A0A4Q6XNR7"/>
<evidence type="ECO:0000256" key="8">
    <source>
        <dbReference type="RuleBase" id="RU361187"/>
    </source>
</evidence>
<dbReference type="Proteomes" id="UP000292855">
    <property type="component" value="Unassembled WGS sequence"/>
</dbReference>
<reference evidence="10 11" key="1">
    <citation type="submission" date="2019-02" db="EMBL/GenBank/DDBJ databases">
        <authorList>
            <person name="Li Y."/>
        </authorList>
    </citation>
    <scope>NUCLEOTIDE SEQUENCE [LARGE SCALE GENOMIC DNA]</scope>
    <source>
        <strain evidence="10 11">30C10-4-7</strain>
    </source>
</reference>
<evidence type="ECO:0000313" key="10">
    <source>
        <dbReference type="EMBL" id="RZF61561.1"/>
    </source>
</evidence>
<protein>
    <submittedName>
        <fullName evidence="10">1,4-beta-xylanase</fullName>
    </submittedName>
</protein>
<dbReference type="RefSeq" id="WP_130139790.1">
    <property type="nucleotide sequence ID" value="NZ_SGIT01000001.1"/>
</dbReference>
<name>A0A4Q6XNR7_9SPHI</name>
<keyword evidence="4" id="KW-0119">Carbohydrate metabolism</keyword>
<keyword evidence="9" id="KW-0732">Signal</keyword>
<gene>
    <name evidence="10" type="ORF">EWE74_01590</name>
</gene>
<proteinExistence type="inferred from homology"/>
<evidence type="ECO:0000256" key="5">
    <source>
        <dbReference type="ARBA" id="ARBA00023295"/>
    </source>
</evidence>
<dbReference type="InterPro" id="IPR006710">
    <property type="entry name" value="Glyco_hydro_43"/>
</dbReference>
<feature type="chain" id="PRO_5020688378" evidence="9">
    <location>
        <begin position="29"/>
        <end position="333"/>
    </location>
</feature>
<dbReference type="PROSITE" id="PS51257">
    <property type="entry name" value="PROKAR_LIPOPROTEIN"/>
    <property type="match status" value="1"/>
</dbReference>
<feature type="site" description="Important for catalytic activity, responsible for pKa modulation of the active site Glu and correct orientation of both the proton donor and substrate" evidence="7">
    <location>
        <position position="156"/>
    </location>
</feature>
<dbReference type="InterPro" id="IPR023296">
    <property type="entry name" value="Glyco_hydro_beta-prop_sf"/>
</dbReference>
<keyword evidence="2 10" id="KW-0624">Polysaccharide degradation</keyword>
<dbReference type="PANTHER" id="PTHR43772:SF2">
    <property type="entry name" value="PUTATIVE (AFU_ORTHOLOGUE AFUA_2G04480)-RELATED"/>
    <property type="match status" value="1"/>
</dbReference>
<dbReference type="InterPro" id="IPR052176">
    <property type="entry name" value="Glycosyl_Hydrlase_43_Enz"/>
</dbReference>
<keyword evidence="3 8" id="KW-0378">Hydrolase</keyword>
<dbReference type="GO" id="GO:0004553">
    <property type="term" value="F:hydrolase activity, hydrolyzing O-glycosyl compounds"/>
    <property type="evidence" value="ECO:0007669"/>
    <property type="project" value="InterPro"/>
</dbReference>
<keyword evidence="5 8" id="KW-0326">Glycosidase</keyword>
<evidence type="ECO:0000256" key="3">
    <source>
        <dbReference type="ARBA" id="ARBA00022801"/>
    </source>
</evidence>
<evidence type="ECO:0000256" key="9">
    <source>
        <dbReference type="SAM" id="SignalP"/>
    </source>
</evidence>
<evidence type="ECO:0000256" key="1">
    <source>
        <dbReference type="ARBA" id="ARBA00009865"/>
    </source>
</evidence>
<evidence type="ECO:0000256" key="2">
    <source>
        <dbReference type="ARBA" id="ARBA00022651"/>
    </source>
</evidence>
<dbReference type="OrthoDB" id="3308423at2"/>
<keyword evidence="2 10" id="KW-0858">Xylan degradation</keyword>
<keyword evidence="11" id="KW-1185">Reference proteome</keyword>
<dbReference type="PANTHER" id="PTHR43772">
    <property type="entry name" value="ENDO-1,4-BETA-XYLANASE"/>
    <property type="match status" value="1"/>
</dbReference>
<dbReference type="Pfam" id="PF04616">
    <property type="entry name" value="Glyco_hydro_43"/>
    <property type="match status" value="1"/>
</dbReference>